<organism evidence="1 2">
    <name type="scientific">Mycolicibacterium peregrinum</name>
    <name type="common">Mycobacterium peregrinum</name>
    <dbReference type="NCBI Taxonomy" id="43304"/>
    <lineage>
        <taxon>Bacteria</taxon>
        <taxon>Bacillati</taxon>
        <taxon>Actinomycetota</taxon>
        <taxon>Actinomycetes</taxon>
        <taxon>Mycobacteriales</taxon>
        <taxon>Mycobacteriaceae</taxon>
        <taxon>Mycolicibacterium</taxon>
    </lineage>
</organism>
<gene>
    <name evidence="1" type="ORF">EJD98_02435</name>
</gene>
<comment type="caution">
    <text evidence="1">The sequence shown here is derived from an EMBL/GenBank/DDBJ whole genome shotgun (WGS) entry which is preliminary data.</text>
</comment>
<reference evidence="1 2" key="1">
    <citation type="submission" date="2018-12" db="EMBL/GenBank/DDBJ databases">
        <title>Draft genome sequences of Mycolicibacterium peregrinum isolated from a pig with lymphadenitis and from soil on the same Japanese pig farm.</title>
        <authorList>
            <person name="Komatsu T."/>
            <person name="Ohya K."/>
            <person name="Sawai K."/>
            <person name="Odoi J.O."/>
            <person name="Otsu K."/>
            <person name="Ota A."/>
            <person name="Ito T."/>
            <person name="Kawai M."/>
            <person name="Maruyama F."/>
        </authorList>
    </citation>
    <scope>NUCLEOTIDE SEQUENCE [LARGE SCALE GENOMIC DNA]</scope>
    <source>
        <strain evidence="1 2">138</strain>
    </source>
</reference>
<keyword evidence="2" id="KW-1185">Reference proteome</keyword>
<dbReference type="Proteomes" id="UP000297792">
    <property type="component" value="Unassembled WGS sequence"/>
</dbReference>
<proteinExistence type="predicted"/>
<accession>A0A4Z0HT38</accession>
<dbReference type="RefSeq" id="WP_135358465.1">
    <property type="nucleotide sequence ID" value="NZ_RWJZ01000001.1"/>
</dbReference>
<dbReference type="EMBL" id="RWKA01000001">
    <property type="protein sequence ID" value="TGB47784.1"/>
    <property type="molecule type" value="Genomic_DNA"/>
</dbReference>
<evidence type="ECO:0000313" key="1">
    <source>
        <dbReference type="EMBL" id="TGB47784.1"/>
    </source>
</evidence>
<evidence type="ECO:0000313" key="2">
    <source>
        <dbReference type="Proteomes" id="UP000297792"/>
    </source>
</evidence>
<name>A0A4Z0HT38_MYCPR</name>
<protein>
    <submittedName>
        <fullName evidence="1">Uncharacterized protein</fullName>
    </submittedName>
</protein>
<dbReference type="AlphaFoldDB" id="A0A4Z0HT38"/>
<sequence length="113" mass="12387">MNQTYRTDAELHRLALAATNSDDLTVPERLDDALTQINAPTGVSPADIASAAEQFNTWIRGDGPVMHVVEDLLIAAANQLELWARGHNCDPQRREYLTELIAELRDCASGASK</sequence>